<dbReference type="InterPro" id="IPR011251">
    <property type="entry name" value="Luciferase-like_dom"/>
</dbReference>
<reference evidence="4 6" key="1">
    <citation type="submission" date="2016-03" db="EMBL/GenBank/DDBJ databases">
        <title>Complete genome of Aminobacter aminovorans KCTC 2477.</title>
        <authorList>
            <person name="Kim K.M."/>
        </authorList>
    </citation>
    <scope>NUCLEOTIDE SEQUENCE [LARGE SCALE GENOMIC DNA]</scope>
    <source>
        <strain evidence="4 6">KCTC 2477</strain>
        <plasmid evidence="4 6">pAA04</plasmid>
    </source>
</reference>
<feature type="domain" description="Luciferase-like" evidence="3">
    <location>
        <begin position="33"/>
        <end position="297"/>
    </location>
</feature>
<evidence type="ECO:0000313" key="6">
    <source>
        <dbReference type="Proteomes" id="UP000075755"/>
    </source>
</evidence>
<dbReference type="Gene3D" id="3.20.20.30">
    <property type="entry name" value="Luciferase-like domain"/>
    <property type="match status" value="1"/>
</dbReference>
<evidence type="ECO:0000313" key="5">
    <source>
        <dbReference type="EMBL" id="MBB3708704.1"/>
    </source>
</evidence>
<dbReference type="EMBL" id="CP015009">
    <property type="protein sequence ID" value="AMS45496.1"/>
    <property type="molecule type" value="Genomic_DNA"/>
</dbReference>
<dbReference type="Pfam" id="PF00296">
    <property type="entry name" value="Bac_luciferase"/>
    <property type="match status" value="1"/>
</dbReference>
<keyword evidence="1" id="KW-0560">Oxidoreductase</keyword>
<dbReference type="KEGG" id="aak:AA2016_6606"/>
<dbReference type="AlphaFoldDB" id="A0AAC9ATQ7"/>
<accession>A0AAC9ATQ7</accession>
<evidence type="ECO:0000256" key="1">
    <source>
        <dbReference type="ARBA" id="ARBA00023002"/>
    </source>
</evidence>
<keyword evidence="2" id="KW-0503">Monooxygenase</keyword>
<dbReference type="SUPFAM" id="SSF51679">
    <property type="entry name" value="Bacterial luciferase-like"/>
    <property type="match status" value="1"/>
</dbReference>
<proteinExistence type="predicted"/>
<evidence type="ECO:0000313" key="4">
    <source>
        <dbReference type="EMBL" id="AMS45496.1"/>
    </source>
</evidence>
<dbReference type="GO" id="GO:0004497">
    <property type="term" value="F:monooxygenase activity"/>
    <property type="evidence" value="ECO:0007669"/>
    <property type="project" value="UniProtKB-KW"/>
</dbReference>
<dbReference type="PANTHER" id="PTHR30137:SF8">
    <property type="entry name" value="BLR5498 PROTEIN"/>
    <property type="match status" value="1"/>
</dbReference>
<dbReference type="GO" id="GO:0016705">
    <property type="term" value="F:oxidoreductase activity, acting on paired donors, with incorporation or reduction of molecular oxygen"/>
    <property type="evidence" value="ECO:0007669"/>
    <property type="project" value="InterPro"/>
</dbReference>
<evidence type="ECO:0000256" key="2">
    <source>
        <dbReference type="ARBA" id="ARBA00023033"/>
    </source>
</evidence>
<gene>
    <name evidence="4" type="ORF">AA2016_6606</name>
    <name evidence="5" type="ORF">FHS67_005044</name>
</gene>
<dbReference type="InterPro" id="IPR036661">
    <property type="entry name" value="Luciferase-like_sf"/>
</dbReference>
<keyword evidence="4" id="KW-0614">Plasmid</keyword>
<keyword evidence="7" id="KW-1185">Reference proteome</keyword>
<sequence length="377" mass="42664">MKFNILVVPYMRARNERVKLAGSDPARFQVLMQQIKTQMQFADKLGYNGFCMTEQHMQVEGIETTTNPLFWNYFVAQHTKNMMVGQLGMNLTAVNPVQLAENIAMLDHFTGGRVFAGFSRGNTPRWVGTFGQHLGITSTESDKSASDERNRAIFYENWRIVKELWTKPTTSIQGEFWKIPPEMEWHFAPTKDGAAHTVDENDRLLEVGIVPRPLQQPYPKVYAPFSYSMETVRFWGREGGKMVSFVSQDKEHFMPIVADNYVKAAEEVGRATTGRDAIAIGGHLVLGRNPAESADIKAGFLDLFRYAYDAPPYNVPVGRLWEGSRQQVADEVGRLKETFGVDEFFLWHHVGYFPEEVELGMLEEFAAAVGMVSTPDA</sequence>
<name>A0AAC9ATQ7_AMIAI</name>
<reference evidence="5 7" key="2">
    <citation type="submission" date="2020-08" db="EMBL/GenBank/DDBJ databases">
        <title>Genomic Encyclopedia of Type Strains, Phase IV (KMG-IV): sequencing the most valuable type-strain genomes for metagenomic binning, comparative biology and taxonomic classification.</title>
        <authorList>
            <person name="Goeker M."/>
        </authorList>
    </citation>
    <scope>NUCLEOTIDE SEQUENCE [LARGE SCALE GENOMIC DNA]</scope>
    <source>
        <strain evidence="5 7">DSM 10368</strain>
    </source>
</reference>
<geneLocation type="plasmid" evidence="4 6">
    <name>pAA04</name>
</geneLocation>
<organism evidence="4 6">
    <name type="scientific">Aminobacter aminovorans</name>
    <name type="common">Chelatobacter heintzii</name>
    <dbReference type="NCBI Taxonomy" id="83263"/>
    <lineage>
        <taxon>Bacteria</taxon>
        <taxon>Pseudomonadati</taxon>
        <taxon>Pseudomonadota</taxon>
        <taxon>Alphaproteobacteria</taxon>
        <taxon>Hyphomicrobiales</taxon>
        <taxon>Phyllobacteriaceae</taxon>
        <taxon>Aminobacter</taxon>
    </lineage>
</organism>
<dbReference type="GO" id="GO:0005829">
    <property type="term" value="C:cytosol"/>
    <property type="evidence" value="ECO:0007669"/>
    <property type="project" value="TreeGrafter"/>
</dbReference>
<evidence type="ECO:0000259" key="3">
    <source>
        <dbReference type="Pfam" id="PF00296"/>
    </source>
</evidence>
<dbReference type="Proteomes" id="UP000577697">
    <property type="component" value="Unassembled WGS sequence"/>
</dbReference>
<dbReference type="Proteomes" id="UP000075755">
    <property type="component" value="Plasmid pAA04"/>
</dbReference>
<protein>
    <submittedName>
        <fullName evidence="5">Alkanesulfonate monooxygenase SsuD/methylene tetrahydromethanopterin reductase-like flavin-dependent oxidoreductase (Luciferase family)</fullName>
    </submittedName>
</protein>
<dbReference type="RefSeq" id="WP_067970232.1">
    <property type="nucleotide sequence ID" value="NZ_CP015009.1"/>
</dbReference>
<dbReference type="InterPro" id="IPR050766">
    <property type="entry name" value="Bact_Lucif_Oxidored"/>
</dbReference>
<dbReference type="PANTHER" id="PTHR30137">
    <property type="entry name" value="LUCIFERASE-LIKE MONOOXYGENASE"/>
    <property type="match status" value="1"/>
</dbReference>
<dbReference type="EMBL" id="JACICB010000021">
    <property type="protein sequence ID" value="MBB3708704.1"/>
    <property type="molecule type" value="Genomic_DNA"/>
</dbReference>
<evidence type="ECO:0000313" key="7">
    <source>
        <dbReference type="Proteomes" id="UP000577697"/>
    </source>
</evidence>